<dbReference type="Gene3D" id="1.10.760.10">
    <property type="entry name" value="Cytochrome c-like domain"/>
    <property type="match status" value="1"/>
</dbReference>
<dbReference type="EMBL" id="FPHN01000153">
    <property type="protein sequence ID" value="SFV63426.1"/>
    <property type="molecule type" value="Genomic_DNA"/>
</dbReference>
<dbReference type="GO" id="GO:0009055">
    <property type="term" value="F:electron transfer activity"/>
    <property type="evidence" value="ECO:0007669"/>
    <property type="project" value="InterPro"/>
</dbReference>
<dbReference type="InterPro" id="IPR036909">
    <property type="entry name" value="Cyt_c-like_dom_sf"/>
</dbReference>
<keyword evidence="5" id="KW-0408">Iron</keyword>
<keyword evidence="3" id="KW-0479">Metal-binding</keyword>
<dbReference type="GO" id="GO:0046872">
    <property type="term" value="F:metal ion binding"/>
    <property type="evidence" value="ECO:0007669"/>
    <property type="project" value="UniProtKB-KW"/>
</dbReference>
<dbReference type="GO" id="GO:0020037">
    <property type="term" value="F:heme binding"/>
    <property type="evidence" value="ECO:0007669"/>
    <property type="project" value="InterPro"/>
</dbReference>
<dbReference type="PANTHER" id="PTHR33751:SF9">
    <property type="entry name" value="CYTOCHROME C4"/>
    <property type="match status" value="1"/>
</dbReference>
<protein>
    <submittedName>
        <fullName evidence="7">Cytochrome C553 (Soluble cytochrome f)</fullName>
    </submittedName>
</protein>
<gene>
    <name evidence="7" type="ORF">MNB_SV-14-760</name>
</gene>
<evidence type="ECO:0000256" key="1">
    <source>
        <dbReference type="ARBA" id="ARBA00022448"/>
    </source>
</evidence>
<evidence type="ECO:0000256" key="3">
    <source>
        <dbReference type="ARBA" id="ARBA00022723"/>
    </source>
</evidence>
<evidence type="ECO:0000259" key="6">
    <source>
        <dbReference type="PROSITE" id="PS51007"/>
    </source>
</evidence>
<dbReference type="InterPro" id="IPR009056">
    <property type="entry name" value="Cyt_c-like_dom"/>
</dbReference>
<reference evidence="7" key="1">
    <citation type="submission" date="2016-10" db="EMBL/GenBank/DDBJ databases">
        <authorList>
            <person name="de Groot N.N."/>
        </authorList>
    </citation>
    <scope>NUCLEOTIDE SEQUENCE</scope>
</reference>
<dbReference type="InterPro" id="IPR050597">
    <property type="entry name" value="Cytochrome_c_Oxidase_Subunit"/>
</dbReference>
<sequence length="100" mass="10861">MKKTLFILSLILTYNTALMADGKALYRNCTGCHGDNGKIKAFHSSKAIAGQSSAKTIKQLNAYKKGQLNQYGLGNIMKMQAATLSKSDIKALASYIETLK</sequence>
<evidence type="ECO:0000313" key="7">
    <source>
        <dbReference type="EMBL" id="SFV63426.1"/>
    </source>
</evidence>
<keyword evidence="1" id="KW-0813">Transport</keyword>
<dbReference type="PROSITE" id="PS51007">
    <property type="entry name" value="CYTC"/>
    <property type="match status" value="1"/>
</dbReference>
<dbReference type="Pfam" id="PF00034">
    <property type="entry name" value="Cytochrom_C"/>
    <property type="match status" value="1"/>
</dbReference>
<keyword evidence="4" id="KW-0249">Electron transport</keyword>
<accession>A0A1W1CCC9</accession>
<feature type="domain" description="Cytochrome c" evidence="6">
    <location>
        <begin position="17"/>
        <end position="100"/>
    </location>
</feature>
<dbReference type="AlphaFoldDB" id="A0A1W1CCC9"/>
<dbReference type="SUPFAM" id="SSF46626">
    <property type="entry name" value="Cytochrome c"/>
    <property type="match status" value="1"/>
</dbReference>
<evidence type="ECO:0000256" key="4">
    <source>
        <dbReference type="ARBA" id="ARBA00022982"/>
    </source>
</evidence>
<proteinExistence type="predicted"/>
<dbReference type="PANTHER" id="PTHR33751">
    <property type="entry name" value="CBB3-TYPE CYTOCHROME C OXIDASE SUBUNIT FIXP"/>
    <property type="match status" value="1"/>
</dbReference>
<evidence type="ECO:0000256" key="5">
    <source>
        <dbReference type="ARBA" id="ARBA00023004"/>
    </source>
</evidence>
<organism evidence="7">
    <name type="scientific">hydrothermal vent metagenome</name>
    <dbReference type="NCBI Taxonomy" id="652676"/>
    <lineage>
        <taxon>unclassified sequences</taxon>
        <taxon>metagenomes</taxon>
        <taxon>ecological metagenomes</taxon>
    </lineage>
</organism>
<name>A0A1W1CCC9_9ZZZZ</name>
<evidence type="ECO:0000256" key="2">
    <source>
        <dbReference type="ARBA" id="ARBA00022617"/>
    </source>
</evidence>
<keyword evidence="2" id="KW-0349">Heme</keyword>